<sequence>MNYERIYKSYIRSKFSDECHNIVRAIMYIQKHFYAMPKEFRNADRELSDQTKNRIIQSILREDEMDPDQFEREEVTE</sequence>
<keyword evidence="2" id="KW-1185">Reference proteome</keyword>
<proteinExistence type="predicted"/>
<protein>
    <submittedName>
        <fullName evidence="1">Uncharacterized protein</fullName>
    </submittedName>
</protein>
<comment type="caution">
    <text evidence="1">The sequence shown here is derived from an EMBL/GenBank/DDBJ whole genome shotgun (WGS) entry which is preliminary data.</text>
</comment>
<gene>
    <name evidence="1" type="ORF">EGT49_03640</name>
</gene>
<accession>A0A4Z0JMX9</accession>
<dbReference type="EMBL" id="RKLY01000006">
    <property type="protein sequence ID" value="TGD24362.1"/>
    <property type="molecule type" value="Genomic_DNA"/>
</dbReference>
<name>A0A4Z0JMX9_9LACO</name>
<evidence type="ECO:0000313" key="2">
    <source>
        <dbReference type="Proteomes" id="UP000298021"/>
    </source>
</evidence>
<organism evidence="1 2">
    <name type="scientific">Companilactobacillus suantsaicola</name>
    <dbReference type="NCBI Taxonomy" id="2487723"/>
    <lineage>
        <taxon>Bacteria</taxon>
        <taxon>Bacillati</taxon>
        <taxon>Bacillota</taxon>
        <taxon>Bacilli</taxon>
        <taxon>Lactobacillales</taxon>
        <taxon>Lactobacillaceae</taxon>
        <taxon>Companilactobacillus</taxon>
    </lineage>
</organism>
<dbReference type="AlphaFoldDB" id="A0A4Z0JMX9"/>
<evidence type="ECO:0000313" key="1">
    <source>
        <dbReference type="EMBL" id="TGD24362.1"/>
    </source>
</evidence>
<dbReference type="Proteomes" id="UP000298021">
    <property type="component" value="Unassembled WGS sequence"/>
</dbReference>
<reference evidence="1 2" key="1">
    <citation type="submission" date="2018-10" db="EMBL/GenBank/DDBJ databases">
        <title>Lactobacillus sp. R7 and Lactobacillus sp. R19 isolated from fermented mustard green product of Taiwan.</title>
        <authorList>
            <person name="Lin S.-T."/>
        </authorList>
    </citation>
    <scope>NUCLEOTIDE SEQUENCE [LARGE SCALE GENOMIC DNA]</scope>
    <source>
        <strain evidence="1 2">BCRC 81127</strain>
    </source>
</reference>